<keyword evidence="2" id="KW-1185">Reference proteome</keyword>
<comment type="caution">
    <text evidence="1">The sequence shown here is derived from an EMBL/GenBank/DDBJ whole genome shotgun (WGS) entry which is preliminary data.</text>
</comment>
<dbReference type="AlphaFoldDB" id="V5ZC90"/>
<evidence type="ECO:0000313" key="2">
    <source>
        <dbReference type="Proteomes" id="UP000018217"/>
    </source>
</evidence>
<dbReference type="Proteomes" id="UP000018217">
    <property type="component" value="Unassembled WGS sequence"/>
</dbReference>
<organism evidence="1 2">
    <name type="scientific">Erwinia piriflorinigrans CFBP 5888</name>
    <dbReference type="NCBI Taxonomy" id="1161919"/>
    <lineage>
        <taxon>Bacteria</taxon>
        <taxon>Pseudomonadati</taxon>
        <taxon>Pseudomonadota</taxon>
        <taxon>Gammaproteobacteria</taxon>
        <taxon>Enterobacterales</taxon>
        <taxon>Erwiniaceae</taxon>
        <taxon>Erwinia</taxon>
    </lineage>
</organism>
<protein>
    <submittedName>
        <fullName evidence="1">Uncharacterized protein</fullName>
    </submittedName>
</protein>
<sequence length="43" mass="5098">MDKQPHNKTEKYNKEMLCGNENNEKTYHQICQSLIIHSPVTDH</sequence>
<accession>V5ZC90</accession>
<name>V5ZC90_9GAMM</name>
<dbReference type="STRING" id="1161919.EPIR_3532"/>
<evidence type="ECO:0000313" key="1">
    <source>
        <dbReference type="EMBL" id="CCG88895.1"/>
    </source>
</evidence>
<gene>
    <name evidence="1" type="ORF">EPIR_3532</name>
</gene>
<proteinExistence type="predicted"/>
<reference evidence="1 2" key="1">
    <citation type="journal article" date="2013" name="Syst. Appl. Microbiol.">
        <title>Phylogenetic position and virulence apparatus of the pear flower necrosis pathogen Erwinia piriflorinigrans CFBP 5888T as assessed by comparative genomics.</title>
        <authorList>
            <person name="Smits T.H."/>
            <person name="Rezzonico F."/>
            <person name="Lopez M.M."/>
            <person name="Blom J."/>
            <person name="Goesmann A."/>
            <person name="Frey J.E."/>
            <person name="Duffy B."/>
        </authorList>
    </citation>
    <scope>NUCLEOTIDE SEQUENCE [LARGE SCALE GENOMIC DNA]</scope>
    <source>
        <strain evidence="2">CFBP5888</strain>
    </source>
</reference>
<dbReference type="EMBL" id="CAHS01000022">
    <property type="protein sequence ID" value="CCG88895.1"/>
    <property type="molecule type" value="Genomic_DNA"/>
</dbReference>